<dbReference type="InterPro" id="IPR018114">
    <property type="entry name" value="TRYPSIN_HIS"/>
</dbReference>
<keyword evidence="3" id="KW-0645">Protease</keyword>
<dbReference type="SUPFAM" id="SSF50494">
    <property type="entry name" value="Trypsin-like serine proteases"/>
    <property type="match status" value="1"/>
</dbReference>
<dbReference type="OrthoDB" id="8440449at2759"/>
<evidence type="ECO:0000256" key="1">
    <source>
        <dbReference type="ARBA" id="ARBA00004239"/>
    </source>
</evidence>
<evidence type="ECO:0000313" key="9">
    <source>
        <dbReference type="EMBL" id="CAB3360411.1"/>
    </source>
</evidence>
<keyword evidence="10" id="KW-1185">Reference proteome</keyword>
<keyword evidence="6" id="KW-1015">Disulfide bond</keyword>
<feature type="region of interest" description="Disordered" evidence="7">
    <location>
        <begin position="77"/>
        <end position="96"/>
    </location>
</feature>
<feature type="domain" description="Peptidase S1" evidence="8">
    <location>
        <begin position="154"/>
        <end position="386"/>
    </location>
</feature>
<protein>
    <recommendedName>
        <fullName evidence="8">Peptidase S1 domain-containing protein</fullName>
    </recommendedName>
</protein>
<dbReference type="InterPro" id="IPR001254">
    <property type="entry name" value="Trypsin_dom"/>
</dbReference>
<reference evidence="9 10" key="1">
    <citation type="submission" date="2020-04" db="EMBL/GenBank/DDBJ databases">
        <authorList>
            <person name="Alioto T."/>
            <person name="Alioto T."/>
            <person name="Gomez Garrido J."/>
        </authorList>
    </citation>
    <scope>NUCLEOTIDE SEQUENCE [LARGE SCALE GENOMIC DNA]</scope>
</reference>
<comment type="caution">
    <text evidence="9">The sequence shown here is derived from an EMBL/GenBank/DDBJ whole genome shotgun (WGS) entry which is preliminary data.</text>
</comment>
<dbReference type="GO" id="GO:0004252">
    <property type="term" value="F:serine-type endopeptidase activity"/>
    <property type="evidence" value="ECO:0007669"/>
    <property type="project" value="InterPro"/>
</dbReference>
<dbReference type="PROSITE" id="PS00134">
    <property type="entry name" value="TRYPSIN_HIS"/>
    <property type="match status" value="1"/>
</dbReference>
<accession>A0A8S1BXQ2</accession>
<gene>
    <name evidence="9" type="ORF">CLODIP_2_CD08970</name>
</gene>
<comment type="similarity">
    <text evidence="2">Belongs to the peptidase S1 family.</text>
</comment>
<dbReference type="GO" id="GO:0005576">
    <property type="term" value="C:extracellular region"/>
    <property type="evidence" value="ECO:0007669"/>
    <property type="project" value="UniProtKB-SubCell"/>
</dbReference>
<dbReference type="InterPro" id="IPR009003">
    <property type="entry name" value="Peptidase_S1_PA"/>
</dbReference>
<dbReference type="Proteomes" id="UP000494165">
    <property type="component" value="Unassembled WGS sequence"/>
</dbReference>
<evidence type="ECO:0000256" key="3">
    <source>
        <dbReference type="ARBA" id="ARBA00022670"/>
    </source>
</evidence>
<dbReference type="GO" id="GO:0006508">
    <property type="term" value="P:proteolysis"/>
    <property type="evidence" value="ECO:0007669"/>
    <property type="project" value="UniProtKB-KW"/>
</dbReference>
<dbReference type="CDD" id="cd00190">
    <property type="entry name" value="Tryp_SPc"/>
    <property type="match status" value="1"/>
</dbReference>
<evidence type="ECO:0000256" key="4">
    <source>
        <dbReference type="ARBA" id="ARBA00022801"/>
    </source>
</evidence>
<dbReference type="SMART" id="SM00020">
    <property type="entry name" value="Tryp_SPc"/>
    <property type="match status" value="1"/>
</dbReference>
<dbReference type="Pfam" id="PF00089">
    <property type="entry name" value="Trypsin"/>
    <property type="match status" value="1"/>
</dbReference>
<dbReference type="Gene3D" id="2.40.10.10">
    <property type="entry name" value="Trypsin-like serine proteases"/>
    <property type="match status" value="1"/>
</dbReference>
<name>A0A8S1BXQ2_9INSE</name>
<dbReference type="InterPro" id="IPR050430">
    <property type="entry name" value="Peptidase_S1"/>
</dbReference>
<evidence type="ECO:0000256" key="5">
    <source>
        <dbReference type="ARBA" id="ARBA00022825"/>
    </source>
</evidence>
<dbReference type="PANTHER" id="PTHR24276:SF96">
    <property type="entry name" value="PEPTIDASE S1 DOMAIN-CONTAINING PROTEIN"/>
    <property type="match status" value="1"/>
</dbReference>
<feature type="compositionally biased region" description="Polar residues" evidence="7">
    <location>
        <begin position="77"/>
        <end position="95"/>
    </location>
</feature>
<dbReference type="EMBL" id="CADEPI010000003">
    <property type="protein sequence ID" value="CAB3360411.1"/>
    <property type="molecule type" value="Genomic_DNA"/>
</dbReference>
<evidence type="ECO:0000256" key="6">
    <source>
        <dbReference type="ARBA" id="ARBA00023157"/>
    </source>
</evidence>
<dbReference type="PRINTS" id="PR00722">
    <property type="entry name" value="CHYMOTRYPSIN"/>
</dbReference>
<dbReference type="FunFam" id="2.40.10.10:FF:000036">
    <property type="entry name" value="Trypsin beta"/>
    <property type="match status" value="1"/>
</dbReference>
<evidence type="ECO:0000259" key="8">
    <source>
        <dbReference type="PROSITE" id="PS50240"/>
    </source>
</evidence>
<dbReference type="PROSITE" id="PS50240">
    <property type="entry name" value="TRYPSIN_DOM"/>
    <property type="match status" value="1"/>
</dbReference>
<dbReference type="PANTHER" id="PTHR24276">
    <property type="entry name" value="POLYSERASE-RELATED"/>
    <property type="match status" value="1"/>
</dbReference>
<keyword evidence="5" id="KW-0720">Serine protease</keyword>
<evidence type="ECO:0000256" key="7">
    <source>
        <dbReference type="SAM" id="MobiDB-lite"/>
    </source>
</evidence>
<organism evidence="9 10">
    <name type="scientific">Cloeon dipterum</name>
    <dbReference type="NCBI Taxonomy" id="197152"/>
    <lineage>
        <taxon>Eukaryota</taxon>
        <taxon>Metazoa</taxon>
        <taxon>Ecdysozoa</taxon>
        <taxon>Arthropoda</taxon>
        <taxon>Hexapoda</taxon>
        <taxon>Insecta</taxon>
        <taxon>Pterygota</taxon>
        <taxon>Palaeoptera</taxon>
        <taxon>Ephemeroptera</taxon>
        <taxon>Pisciforma</taxon>
        <taxon>Baetidae</taxon>
        <taxon>Cloeon</taxon>
    </lineage>
</organism>
<evidence type="ECO:0000256" key="2">
    <source>
        <dbReference type="ARBA" id="ARBA00007664"/>
    </source>
</evidence>
<keyword evidence="4" id="KW-0378">Hydrolase</keyword>
<evidence type="ECO:0000313" key="10">
    <source>
        <dbReference type="Proteomes" id="UP000494165"/>
    </source>
</evidence>
<comment type="subcellular location">
    <subcellularLocation>
        <location evidence="1">Secreted</location>
        <location evidence="1">Extracellular space</location>
    </subcellularLocation>
</comment>
<dbReference type="AlphaFoldDB" id="A0A8S1BXQ2"/>
<sequence length="393" mass="43872">MRGMERRKTESRHFETIATTLVCVLFFFPATSGMSINVGEESVTEEIEEKQITVEDQFVTEMALEVLELDDIYETTVTETDPPTSPLETTEQFSTEEVKTDVPTLETLHTESEQISELTTVGNLSTEASTESTEAAIKGLLRLELSEDLESDKIIDGDLAEEGSYTSVVSLQHVNNSQPFCGGTILNRDFVLTAAHCIFAKDGESLIDFKVVSSNIDLKREIRTYYPVTVIVHALYNKSIFLGYDIAVVKVEPPFVLGDGESAVVLPEQNEETEAGTEAIVVGWGRTDQRFTSDRVLRVLEETVMENDECEERLNFHPAIHAFHLCAQPRPNAGFCKGDSGGPVFVGRKQVGVVSWYKGNCSHEEPLPNVFTRVAHFADWILEKIDEEENQFD</sequence>
<dbReference type="InterPro" id="IPR001314">
    <property type="entry name" value="Peptidase_S1A"/>
</dbReference>
<proteinExistence type="inferred from homology"/>
<dbReference type="InterPro" id="IPR043504">
    <property type="entry name" value="Peptidase_S1_PA_chymotrypsin"/>
</dbReference>